<reference evidence="1" key="1">
    <citation type="submission" date="2014-09" db="EMBL/GenBank/DDBJ databases">
        <authorList>
            <person name="Magalhaes I.L.F."/>
            <person name="Oliveira U."/>
            <person name="Santos F.R."/>
            <person name="Vidigal T.H.D.A."/>
            <person name="Brescovit A.D."/>
            <person name="Santos A.J."/>
        </authorList>
    </citation>
    <scope>NUCLEOTIDE SEQUENCE</scope>
    <source>
        <tissue evidence="1">Shoot tissue taken approximately 20 cm above the soil surface</tissue>
    </source>
</reference>
<dbReference type="AlphaFoldDB" id="A0A0A9C0W6"/>
<sequence length="23" mass="2557">MRLSPICLSTASWRASFGLRCSN</sequence>
<proteinExistence type="predicted"/>
<evidence type="ECO:0000313" key="1">
    <source>
        <dbReference type="EMBL" id="JAD65147.1"/>
    </source>
</evidence>
<name>A0A0A9C0W6_ARUDO</name>
<organism evidence="1">
    <name type="scientific">Arundo donax</name>
    <name type="common">Giant reed</name>
    <name type="synonym">Donax arundinaceus</name>
    <dbReference type="NCBI Taxonomy" id="35708"/>
    <lineage>
        <taxon>Eukaryota</taxon>
        <taxon>Viridiplantae</taxon>
        <taxon>Streptophyta</taxon>
        <taxon>Embryophyta</taxon>
        <taxon>Tracheophyta</taxon>
        <taxon>Spermatophyta</taxon>
        <taxon>Magnoliopsida</taxon>
        <taxon>Liliopsida</taxon>
        <taxon>Poales</taxon>
        <taxon>Poaceae</taxon>
        <taxon>PACMAD clade</taxon>
        <taxon>Arundinoideae</taxon>
        <taxon>Arundineae</taxon>
        <taxon>Arundo</taxon>
    </lineage>
</organism>
<accession>A0A0A9C0W6</accession>
<protein>
    <submittedName>
        <fullName evidence="1">Uncharacterized protein</fullName>
    </submittedName>
</protein>
<reference evidence="1" key="2">
    <citation type="journal article" date="2015" name="Data Brief">
        <title>Shoot transcriptome of the giant reed, Arundo donax.</title>
        <authorList>
            <person name="Barrero R.A."/>
            <person name="Guerrero F.D."/>
            <person name="Moolhuijzen P."/>
            <person name="Goolsby J.A."/>
            <person name="Tidwell J."/>
            <person name="Bellgard S.E."/>
            <person name="Bellgard M.I."/>
        </authorList>
    </citation>
    <scope>NUCLEOTIDE SEQUENCE</scope>
    <source>
        <tissue evidence="1">Shoot tissue taken approximately 20 cm above the soil surface</tissue>
    </source>
</reference>
<dbReference type="EMBL" id="GBRH01232748">
    <property type="protein sequence ID" value="JAD65147.1"/>
    <property type="molecule type" value="Transcribed_RNA"/>
</dbReference>